<dbReference type="Gene3D" id="3.30.50.10">
    <property type="entry name" value="Erythroid Transcription Factor GATA-1, subunit A"/>
    <property type="match status" value="1"/>
</dbReference>
<feature type="region of interest" description="Disordered" evidence="2">
    <location>
        <begin position="283"/>
        <end position="312"/>
    </location>
</feature>
<keyword evidence="1" id="KW-0479">Metal-binding</keyword>
<evidence type="ECO:0000259" key="3">
    <source>
        <dbReference type="PROSITE" id="PS50114"/>
    </source>
</evidence>
<keyword evidence="5" id="KW-1185">Reference proteome</keyword>
<reference evidence="4" key="1">
    <citation type="submission" date="2020-05" db="EMBL/GenBank/DDBJ databases">
        <title>Mycena genomes resolve the evolution of fungal bioluminescence.</title>
        <authorList>
            <person name="Tsai I.J."/>
        </authorList>
    </citation>
    <scope>NUCLEOTIDE SEQUENCE</scope>
    <source>
        <strain evidence="4">CCC161011</strain>
    </source>
</reference>
<dbReference type="InterPro" id="IPR000679">
    <property type="entry name" value="Znf_GATA"/>
</dbReference>
<dbReference type="CDD" id="cd00202">
    <property type="entry name" value="ZnF_GATA"/>
    <property type="match status" value="1"/>
</dbReference>
<feature type="compositionally biased region" description="Low complexity" evidence="2">
    <location>
        <begin position="229"/>
        <end position="262"/>
    </location>
</feature>
<feature type="region of interest" description="Disordered" evidence="2">
    <location>
        <begin position="184"/>
        <end position="267"/>
    </location>
</feature>
<organism evidence="4 5">
    <name type="scientific">Mycena venus</name>
    <dbReference type="NCBI Taxonomy" id="2733690"/>
    <lineage>
        <taxon>Eukaryota</taxon>
        <taxon>Fungi</taxon>
        <taxon>Dikarya</taxon>
        <taxon>Basidiomycota</taxon>
        <taxon>Agaricomycotina</taxon>
        <taxon>Agaricomycetes</taxon>
        <taxon>Agaricomycetidae</taxon>
        <taxon>Agaricales</taxon>
        <taxon>Marasmiineae</taxon>
        <taxon>Mycenaceae</taxon>
        <taxon>Mycena</taxon>
    </lineage>
</organism>
<evidence type="ECO:0000313" key="4">
    <source>
        <dbReference type="EMBL" id="KAF7353755.1"/>
    </source>
</evidence>
<dbReference type="InterPro" id="IPR013088">
    <property type="entry name" value="Znf_NHR/GATA"/>
</dbReference>
<feature type="compositionally biased region" description="Low complexity" evidence="2">
    <location>
        <begin position="126"/>
        <end position="141"/>
    </location>
</feature>
<dbReference type="GO" id="GO:0006355">
    <property type="term" value="P:regulation of DNA-templated transcription"/>
    <property type="evidence" value="ECO:0007669"/>
    <property type="project" value="InterPro"/>
</dbReference>
<keyword evidence="1" id="KW-0863">Zinc-finger</keyword>
<name>A0A8H7CXB1_9AGAR</name>
<dbReference type="SUPFAM" id="SSF57716">
    <property type="entry name" value="Glucocorticoid receptor-like (DNA-binding domain)"/>
    <property type="match status" value="1"/>
</dbReference>
<keyword evidence="1" id="KW-0862">Zinc</keyword>
<gene>
    <name evidence="4" type="ORF">MVEN_01060900</name>
</gene>
<feature type="domain" description="GATA-type" evidence="3">
    <location>
        <begin position="243"/>
        <end position="299"/>
    </location>
</feature>
<feature type="compositionally biased region" description="Basic and acidic residues" evidence="2">
    <location>
        <begin position="204"/>
        <end position="216"/>
    </location>
</feature>
<dbReference type="AlphaFoldDB" id="A0A8H7CXB1"/>
<feature type="region of interest" description="Disordered" evidence="2">
    <location>
        <begin position="12"/>
        <end position="172"/>
    </location>
</feature>
<comment type="caution">
    <text evidence="4">The sequence shown here is derived from an EMBL/GenBank/DDBJ whole genome shotgun (WGS) entry which is preliminary data.</text>
</comment>
<evidence type="ECO:0000313" key="5">
    <source>
        <dbReference type="Proteomes" id="UP000620124"/>
    </source>
</evidence>
<dbReference type="GO" id="GO:0043565">
    <property type="term" value="F:sequence-specific DNA binding"/>
    <property type="evidence" value="ECO:0007669"/>
    <property type="project" value="InterPro"/>
</dbReference>
<dbReference type="PROSITE" id="PS50114">
    <property type="entry name" value="GATA_ZN_FINGER_2"/>
    <property type="match status" value="1"/>
</dbReference>
<dbReference type="EMBL" id="JACAZI010000008">
    <property type="protein sequence ID" value="KAF7353755.1"/>
    <property type="molecule type" value="Genomic_DNA"/>
</dbReference>
<protein>
    <recommendedName>
        <fullName evidence="3">GATA-type domain-containing protein</fullName>
    </recommendedName>
</protein>
<dbReference type="GO" id="GO:0008270">
    <property type="term" value="F:zinc ion binding"/>
    <property type="evidence" value="ECO:0007669"/>
    <property type="project" value="UniProtKB-KW"/>
</dbReference>
<feature type="compositionally biased region" description="Basic and acidic residues" evidence="2">
    <location>
        <begin position="12"/>
        <end position="59"/>
    </location>
</feature>
<sequence length="312" mass="34017">MAEYLDDIRATFDVGKAQKAEKQSLKERKESRTKSKLDMAELSEKAQNDLVHTAREPRSSCRGKGNGRTVHSPLSVQALPRRGRSRKIAESPPESAWKTMSAFGDGDGSNPPRCSFDEVPTQVEPSTPSSSGSRARSQQHSRSIDRDGRNFFELGSDTTLPPRHRGRHRKQPTVFEITNNTVTALGTSSDSEGVPILTSKRRRLDGADAPETRRLDVAPPPNPLVDANSPSPSLSTPGPSTTSTPAPKCEHCGTTSSTGSWGNSKLNGCRLCNTCRVYEALYKKPRPSTLFQRPRPKPRANEGTGPRRSSGT</sequence>
<dbReference type="SMART" id="SM00401">
    <property type="entry name" value="ZnF_GATA"/>
    <property type="match status" value="1"/>
</dbReference>
<proteinExistence type="predicted"/>
<evidence type="ECO:0000256" key="1">
    <source>
        <dbReference type="PROSITE-ProRule" id="PRU00094"/>
    </source>
</evidence>
<evidence type="ECO:0000256" key="2">
    <source>
        <dbReference type="SAM" id="MobiDB-lite"/>
    </source>
</evidence>
<dbReference type="Proteomes" id="UP000620124">
    <property type="component" value="Unassembled WGS sequence"/>
</dbReference>
<feature type="compositionally biased region" description="Basic residues" evidence="2">
    <location>
        <begin position="162"/>
        <end position="171"/>
    </location>
</feature>
<accession>A0A8H7CXB1</accession>